<dbReference type="Proteomes" id="UP000557566">
    <property type="component" value="Unassembled WGS sequence"/>
</dbReference>
<protein>
    <submittedName>
        <fullName evidence="1">Uncharacterized protein</fullName>
    </submittedName>
</protein>
<evidence type="ECO:0000313" key="2">
    <source>
        <dbReference type="Proteomes" id="UP000557566"/>
    </source>
</evidence>
<keyword evidence="2" id="KW-1185">Reference proteome</keyword>
<gene>
    <name evidence="1" type="ORF">G6O67_004822</name>
</gene>
<sequence>MGLSARMNVVQGLGVTSNDVELTFFTPECRGWQGDVFDGSLRDQEVARVKQKPSISIRLWSRWPARLSRAWISGRRLSAVKHIM</sequence>
<accession>A0A8H4V5F4</accession>
<dbReference type="OrthoDB" id="20872at2759"/>
<name>A0A8H4V5F4_9HYPO</name>
<dbReference type="AlphaFoldDB" id="A0A8H4V5F4"/>
<evidence type="ECO:0000313" key="1">
    <source>
        <dbReference type="EMBL" id="KAF4508446.1"/>
    </source>
</evidence>
<comment type="caution">
    <text evidence="1">The sequence shown here is derived from an EMBL/GenBank/DDBJ whole genome shotgun (WGS) entry which is preliminary data.</text>
</comment>
<reference evidence="1 2" key="1">
    <citation type="journal article" date="2020" name="Genome Biol. Evol.">
        <title>A new high-quality draft genome assembly of the Chinese cordyceps Ophiocordyceps sinensis.</title>
        <authorList>
            <person name="Shu R."/>
            <person name="Zhang J."/>
            <person name="Meng Q."/>
            <person name="Zhang H."/>
            <person name="Zhou G."/>
            <person name="Li M."/>
            <person name="Wu P."/>
            <person name="Zhao Y."/>
            <person name="Chen C."/>
            <person name="Qin Q."/>
        </authorList>
    </citation>
    <scope>NUCLEOTIDE SEQUENCE [LARGE SCALE GENOMIC DNA]</scope>
    <source>
        <strain evidence="1 2">IOZ07</strain>
    </source>
</reference>
<organism evidence="1 2">
    <name type="scientific">Ophiocordyceps sinensis</name>
    <dbReference type="NCBI Taxonomy" id="72228"/>
    <lineage>
        <taxon>Eukaryota</taxon>
        <taxon>Fungi</taxon>
        <taxon>Dikarya</taxon>
        <taxon>Ascomycota</taxon>
        <taxon>Pezizomycotina</taxon>
        <taxon>Sordariomycetes</taxon>
        <taxon>Hypocreomycetidae</taxon>
        <taxon>Hypocreales</taxon>
        <taxon>Ophiocordycipitaceae</taxon>
        <taxon>Ophiocordyceps</taxon>
    </lineage>
</organism>
<proteinExistence type="predicted"/>
<dbReference type="EMBL" id="JAAVMX010000005">
    <property type="protein sequence ID" value="KAF4508446.1"/>
    <property type="molecule type" value="Genomic_DNA"/>
</dbReference>